<organism evidence="1 2">
    <name type="scientific">Schaalia hyovaginalis</name>
    <dbReference type="NCBI Taxonomy" id="29316"/>
    <lineage>
        <taxon>Bacteria</taxon>
        <taxon>Bacillati</taxon>
        <taxon>Actinomycetota</taxon>
        <taxon>Actinomycetes</taxon>
        <taxon>Actinomycetales</taxon>
        <taxon>Actinomycetaceae</taxon>
        <taxon>Schaalia</taxon>
    </lineage>
</organism>
<dbReference type="Proteomes" id="UP000617426">
    <property type="component" value="Unassembled WGS sequence"/>
</dbReference>
<sequence>MSTKKQPKPASVITINGQDYQLRLTIRATREIAARYGGLDHLGDKLMKSENFEQAIEEVIWLICLLANQDVAIWNLQHPDDKREELSTEVVELLTVPADLTGYKSAITAALEEGTRRAIVSEPDPKAAETPPAK</sequence>
<evidence type="ECO:0000313" key="1">
    <source>
        <dbReference type="EMBL" id="MBB6333579.1"/>
    </source>
</evidence>
<dbReference type="AlphaFoldDB" id="A0A923E0D4"/>
<evidence type="ECO:0000313" key="2">
    <source>
        <dbReference type="Proteomes" id="UP000617426"/>
    </source>
</evidence>
<protein>
    <submittedName>
        <fullName evidence="1">Uncharacterized protein</fullName>
    </submittedName>
</protein>
<dbReference type="RefSeq" id="WP_184451282.1">
    <property type="nucleotide sequence ID" value="NZ_JACHMK010000001.1"/>
</dbReference>
<keyword evidence="2" id="KW-1185">Reference proteome</keyword>
<name>A0A923E0D4_9ACTO</name>
<dbReference type="EMBL" id="JACHMK010000001">
    <property type="protein sequence ID" value="MBB6333579.1"/>
    <property type="molecule type" value="Genomic_DNA"/>
</dbReference>
<accession>A0A923E0D4</accession>
<gene>
    <name evidence="1" type="ORF">HD592_000144</name>
</gene>
<proteinExistence type="predicted"/>
<reference evidence="1" key="1">
    <citation type="submission" date="2020-08" db="EMBL/GenBank/DDBJ databases">
        <title>Sequencing the genomes of 1000 actinobacteria strains.</title>
        <authorList>
            <person name="Klenk H.-P."/>
        </authorList>
    </citation>
    <scope>NUCLEOTIDE SEQUENCE</scope>
    <source>
        <strain evidence="1">DSM 10695</strain>
    </source>
</reference>
<comment type="caution">
    <text evidence="1">The sequence shown here is derived from an EMBL/GenBank/DDBJ whole genome shotgun (WGS) entry which is preliminary data.</text>
</comment>